<dbReference type="Proteomes" id="UP000321933">
    <property type="component" value="Unassembled WGS sequence"/>
</dbReference>
<dbReference type="InterPro" id="IPR002560">
    <property type="entry name" value="Transposase_DDE"/>
</dbReference>
<evidence type="ECO:0000313" key="3">
    <source>
        <dbReference type="EMBL" id="TXS88894.1"/>
    </source>
</evidence>
<keyword evidence="4" id="KW-1185">Reference proteome</keyword>
<dbReference type="InterPro" id="IPR029261">
    <property type="entry name" value="Transposase_Znf"/>
</dbReference>
<evidence type="ECO:0000259" key="1">
    <source>
        <dbReference type="Pfam" id="PF01610"/>
    </source>
</evidence>
<dbReference type="PANTHER" id="PTHR33498:SF1">
    <property type="entry name" value="TRANSPOSASE FOR INSERTION SEQUENCE ELEMENT IS1557"/>
    <property type="match status" value="1"/>
</dbReference>
<evidence type="ECO:0000259" key="2">
    <source>
        <dbReference type="Pfam" id="PF14690"/>
    </source>
</evidence>
<proteinExistence type="predicted"/>
<accession>A0A5C8ZMA8</accession>
<comment type="caution">
    <text evidence="3">The sequence shown here is derived from an EMBL/GenBank/DDBJ whole genome shotgun (WGS) entry which is preliminary data.</text>
</comment>
<gene>
    <name evidence="3" type="ORF">FVW59_19490</name>
</gene>
<feature type="domain" description="Transposase IS204/IS1001/IS1096/IS1165 DDE" evidence="1">
    <location>
        <begin position="151"/>
        <end position="383"/>
    </location>
</feature>
<dbReference type="NCBIfam" id="NF033550">
    <property type="entry name" value="transpos_ISL3"/>
    <property type="match status" value="1"/>
</dbReference>
<dbReference type="EMBL" id="VRYZ01000020">
    <property type="protein sequence ID" value="TXS88894.1"/>
    <property type="molecule type" value="Genomic_DNA"/>
</dbReference>
<organism evidence="3 4">
    <name type="scientific">Parahaliea aestuarii</name>
    <dbReference type="NCBI Taxonomy" id="1852021"/>
    <lineage>
        <taxon>Bacteria</taxon>
        <taxon>Pseudomonadati</taxon>
        <taxon>Pseudomonadota</taxon>
        <taxon>Gammaproteobacteria</taxon>
        <taxon>Cellvibrionales</taxon>
        <taxon>Halieaceae</taxon>
        <taxon>Parahaliea</taxon>
    </lineage>
</organism>
<dbReference type="Pfam" id="PF14690">
    <property type="entry name" value="Zn_ribbon_ISL3"/>
    <property type="match status" value="1"/>
</dbReference>
<evidence type="ECO:0000313" key="4">
    <source>
        <dbReference type="Proteomes" id="UP000321933"/>
    </source>
</evidence>
<dbReference type="PANTHER" id="PTHR33498">
    <property type="entry name" value="TRANSPOSASE FOR INSERTION SEQUENCE ELEMENT IS1557"/>
    <property type="match status" value="1"/>
</dbReference>
<dbReference type="Pfam" id="PF01610">
    <property type="entry name" value="DDE_Tnp_ISL3"/>
    <property type="match status" value="1"/>
</dbReference>
<feature type="domain" description="Transposase IS204/IS1001/IS1096/IS1165 zinc-finger" evidence="2">
    <location>
        <begin position="33"/>
        <end position="78"/>
    </location>
</feature>
<name>A0A5C8ZMA8_9GAMM</name>
<dbReference type="OrthoDB" id="5289059at2"/>
<protein>
    <submittedName>
        <fullName evidence="3">ISL3 family transposase</fullName>
    </submittedName>
</protein>
<sequence>MSHAGTIIGIPGLEVVRVKRRRGVEVWAQPYRRPPCAHCQGHDLRIKATYRRTVKHTRQGNQVLTLHLRVPKYHCRGCRRYFRHPFAGIRPRYRSSEAYRMEVYEAHDGGVTLRKLSQTHQISAATVERWYQHHLGRKRSEMSNRPCPRILGIDEHFFTRKKGYATTFVDLRKHRVFDVKLGRSEPSLRPYLKGLRDRGNVQVVVMDLSETYRSIARQYFPGATIVADRFHVVRLINQHFLKVWQQHDPEGRRNRGLISLMRRHQWNLSDEQHANLMHYLATYPVLQQLYVAKQRLVRLMLLKTLTAKRARKKLPQLLELMDQLRDSPLRALAKTLTSWLEPIVAMWRFSKSNGITEGFHNKMEMISRRAYGFRNFENYRLRVLTHCGWDGIINRVRMDAHPPFMG</sequence>
<reference evidence="3 4" key="1">
    <citation type="submission" date="2019-08" db="EMBL/GenBank/DDBJ databases">
        <title>Parahaliea maris sp. nov., isolated from the surface seawater.</title>
        <authorList>
            <person name="Liu Y."/>
        </authorList>
    </citation>
    <scope>NUCLEOTIDE SEQUENCE [LARGE SCALE GENOMIC DNA]</scope>
    <source>
        <strain evidence="3 4">S2-26</strain>
    </source>
</reference>
<dbReference type="InterPro" id="IPR047951">
    <property type="entry name" value="Transpos_ISL3"/>
</dbReference>
<dbReference type="AlphaFoldDB" id="A0A5C8ZMA8"/>